<dbReference type="EMBL" id="BRZM01000001">
    <property type="protein sequence ID" value="GLD45681.1"/>
    <property type="molecule type" value="Genomic_DNA"/>
</dbReference>
<comment type="similarity">
    <text evidence="2 11">Belongs to the sulfotransferase 2 family.</text>
</comment>
<evidence type="ECO:0000256" key="5">
    <source>
        <dbReference type="ARBA" id="ARBA00022968"/>
    </source>
</evidence>
<keyword evidence="3 11" id="KW-0808">Transferase</keyword>
<dbReference type="PANTHER" id="PTHR12137">
    <property type="entry name" value="CARBOHYDRATE SULFOTRANSFERASE"/>
    <property type="match status" value="1"/>
</dbReference>
<keyword evidence="6" id="KW-1133">Transmembrane helix</keyword>
<dbReference type="GO" id="GO:0008146">
    <property type="term" value="F:sulfotransferase activity"/>
    <property type="evidence" value="ECO:0007669"/>
    <property type="project" value="InterPro"/>
</dbReference>
<keyword evidence="10 11" id="KW-0119">Carbohydrate metabolism</keyword>
<keyword evidence="4" id="KW-0812">Transmembrane</keyword>
<dbReference type="InterPro" id="IPR018011">
    <property type="entry name" value="Carb_sulfotrans_8-10"/>
</dbReference>
<evidence type="ECO:0000256" key="11">
    <source>
        <dbReference type="RuleBase" id="RU364020"/>
    </source>
</evidence>
<proteinExistence type="inferred from homology"/>
<evidence type="ECO:0000256" key="7">
    <source>
        <dbReference type="ARBA" id="ARBA00023034"/>
    </source>
</evidence>
<keyword evidence="8" id="KW-0472">Membrane</keyword>
<evidence type="ECO:0000256" key="8">
    <source>
        <dbReference type="ARBA" id="ARBA00023136"/>
    </source>
</evidence>
<keyword evidence="7 11" id="KW-0333">Golgi apparatus</keyword>
<reference evidence="13" key="1">
    <citation type="submission" date="2022-08" db="EMBL/GenBank/DDBJ databases">
        <title>Genome sequencing of akame (Lates japonicus).</title>
        <authorList>
            <person name="Hashiguchi Y."/>
            <person name="Takahashi H."/>
        </authorList>
    </citation>
    <scope>NUCLEOTIDE SEQUENCE</scope>
    <source>
        <strain evidence="13">Kochi</strain>
    </source>
</reference>
<comment type="subcellular location">
    <subcellularLocation>
        <location evidence="1 11">Golgi apparatus membrane</location>
        <topology evidence="1 11">Single-pass type II membrane protein</topology>
    </subcellularLocation>
</comment>
<evidence type="ECO:0000256" key="1">
    <source>
        <dbReference type="ARBA" id="ARBA00004323"/>
    </source>
</evidence>
<comment type="caution">
    <text evidence="13">The sequence shown here is derived from an EMBL/GenBank/DDBJ whole genome shotgun (WGS) entry which is preliminary data.</text>
</comment>
<evidence type="ECO:0000256" key="4">
    <source>
        <dbReference type="ARBA" id="ARBA00022692"/>
    </source>
</evidence>
<sequence length="615" mass="69874">MSSSKHLESLDDETTPFAPQLTAPLTVSPGPPSLNNINSIINGSSINGSIKINCIITCPTLLGQGLFYDVVMSLMDVDVCSTINRPFSGQTAVRNAKDKETGRWEKKVIPVPDAVMDPNKPMEGADLSDQLIQYYSVYRETNKWYRTLLWHFVDIAAANSYILYKEQCSASKRKAMSHLELMEEQAAGLCGVSQDWPTPERGPDCLPVCLNTGVVDKEPGVASDLNVMDHQHPMHKQCNARSIGQWTGDDTPPRQTVKLLNDNDEGSWAPPAEPGFRMRMPRGGRLFLATCLGSLFVLVLYFQSITKPETGVKTGSRPGKSRRSPLQTLYNGDQLELLAAQRSLQGRRELLEQACLSHTRKRRVLSPEDLKHLIVDDKHSLIYCYVPKVACTNWKRVLMVLTSDGRYTDPLAIPANEAHVAGNLRTLSEFSVPEINQRLRSYLKFIFVREPFERLVSAYRNKFTRSYNTAFHKRYGTKIIRRHRPNPDPEALEKGNDVSFHEFVQYLVDPRTQREEPLNEHWERVHSLCHPCLIHYDVVGKYETLEPDAQAVLRLAGVEGTLQFPTSGKSTRTDGNMAARFFKHIGPFYQKKLFNMYRMDFLLFNYSTPEYLRTR</sequence>
<dbReference type="Pfam" id="PF03567">
    <property type="entry name" value="Sulfotransfer_2"/>
    <property type="match status" value="1"/>
</dbReference>
<keyword evidence="9 11" id="KW-0325">Glycoprotein</keyword>
<evidence type="ECO:0000313" key="14">
    <source>
        <dbReference type="Proteomes" id="UP001279410"/>
    </source>
</evidence>
<evidence type="ECO:0000256" key="2">
    <source>
        <dbReference type="ARBA" id="ARBA00006339"/>
    </source>
</evidence>
<keyword evidence="5 11" id="KW-0735">Signal-anchor</keyword>
<gene>
    <name evidence="13" type="ORF">AKAME5_000015600</name>
</gene>
<name>A0AAD3M1A5_LATJO</name>
<dbReference type="AlphaFoldDB" id="A0AAD3M1A5"/>
<evidence type="ECO:0000256" key="3">
    <source>
        <dbReference type="ARBA" id="ARBA00022679"/>
    </source>
</evidence>
<keyword evidence="14" id="KW-1185">Reference proteome</keyword>
<dbReference type="Proteomes" id="UP001279410">
    <property type="component" value="Unassembled WGS sequence"/>
</dbReference>
<accession>A0AAD3M1A5</accession>
<evidence type="ECO:0000256" key="9">
    <source>
        <dbReference type="ARBA" id="ARBA00023180"/>
    </source>
</evidence>
<organism evidence="13 14">
    <name type="scientific">Lates japonicus</name>
    <name type="common">Japanese lates</name>
    <dbReference type="NCBI Taxonomy" id="270547"/>
    <lineage>
        <taxon>Eukaryota</taxon>
        <taxon>Metazoa</taxon>
        <taxon>Chordata</taxon>
        <taxon>Craniata</taxon>
        <taxon>Vertebrata</taxon>
        <taxon>Euteleostomi</taxon>
        <taxon>Actinopterygii</taxon>
        <taxon>Neopterygii</taxon>
        <taxon>Teleostei</taxon>
        <taxon>Neoteleostei</taxon>
        <taxon>Acanthomorphata</taxon>
        <taxon>Carangaria</taxon>
        <taxon>Carangaria incertae sedis</taxon>
        <taxon>Centropomidae</taxon>
        <taxon>Lates</taxon>
    </lineage>
</organism>
<dbReference type="GO" id="GO:0030166">
    <property type="term" value="P:proteoglycan biosynthetic process"/>
    <property type="evidence" value="ECO:0007669"/>
    <property type="project" value="TreeGrafter"/>
</dbReference>
<evidence type="ECO:0000256" key="10">
    <source>
        <dbReference type="ARBA" id="ARBA00023277"/>
    </source>
</evidence>
<dbReference type="PANTHER" id="PTHR12137:SF60">
    <property type="entry name" value="CARBOHYDRATE SULFOTRANSFERASE 13"/>
    <property type="match status" value="1"/>
</dbReference>
<evidence type="ECO:0000313" key="13">
    <source>
        <dbReference type="EMBL" id="GLD45681.1"/>
    </source>
</evidence>
<evidence type="ECO:0000256" key="6">
    <source>
        <dbReference type="ARBA" id="ARBA00022989"/>
    </source>
</evidence>
<dbReference type="EC" id="2.8.2.-" evidence="11"/>
<dbReference type="GO" id="GO:0016051">
    <property type="term" value="P:carbohydrate biosynthetic process"/>
    <property type="evidence" value="ECO:0007669"/>
    <property type="project" value="InterPro"/>
</dbReference>
<protein>
    <recommendedName>
        <fullName evidence="11">Carbohydrate sulfotransferase</fullName>
        <ecNumber evidence="11">2.8.2.-</ecNumber>
    </recommendedName>
</protein>
<dbReference type="GO" id="GO:0000139">
    <property type="term" value="C:Golgi membrane"/>
    <property type="evidence" value="ECO:0007669"/>
    <property type="project" value="UniProtKB-SubCell"/>
</dbReference>
<dbReference type="InterPro" id="IPR005331">
    <property type="entry name" value="Sulfotransferase"/>
</dbReference>
<evidence type="ECO:0000256" key="12">
    <source>
        <dbReference type="SAM" id="MobiDB-lite"/>
    </source>
</evidence>
<feature type="region of interest" description="Disordered" evidence="12">
    <location>
        <begin position="1"/>
        <end position="29"/>
    </location>
</feature>